<reference evidence="1" key="1">
    <citation type="submission" date="2020-09" db="EMBL/GenBank/DDBJ databases">
        <title>New species isolated from human feces.</title>
        <authorList>
            <person name="Kitahara M."/>
            <person name="Shigeno Y."/>
            <person name="Shime M."/>
            <person name="Matsumoto Y."/>
            <person name="Nakamura S."/>
            <person name="Motooka D."/>
            <person name="Fukuoka S."/>
            <person name="Nishikawa H."/>
            <person name="Benno Y."/>
        </authorList>
    </citation>
    <scope>NUCLEOTIDE SEQUENCE</scope>
    <source>
        <strain evidence="1">MM59</strain>
    </source>
</reference>
<proteinExistence type="predicted"/>
<evidence type="ECO:0000313" key="1">
    <source>
        <dbReference type="EMBL" id="BCK83801.1"/>
    </source>
</evidence>
<dbReference type="RefSeq" id="WP_213542874.1">
    <property type="nucleotide sequence ID" value="NZ_AP023420.1"/>
</dbReference>
<protein>
    <submittedName>
        <fullName evidence="1">Uncharacterized protein</fullName>
    </submittedName>
</protein>
<keyword evidence="2" id="KW-1185">Reference proteome</keyword>
<name>A0A810QDN7_9FIRM</name>
<dbReference type="KEGG" id="pfaa:MM59RIKEN_11200"/>
<gene>
    <name evidence="1" type="ORF">MM59RIKEN_11200</name>
</gene>
<dbReference type="EMBL" id="AP023420">
    <property type="protein sequence ID" value="BCK83801.1"/>
    <property type="molecule type" value="Genomic_DNA"/>
</dbReference>
<dbReference type="Proteomes" id="UP000679848">
    <property type="component" value="Chromosome"/>
</dbReference>
<accession>A0A810QDN7</accession>
<evidence type="ECO:0000313" key="2">
    <source>
        <dbReference type="Proteomes" id="UP000679848"/>
    </source>
</evidence>
<dbReference type="AlphaFoldDB" id="A0A810QDN7"/>
<sequence>MSQIPSFYLIRNVQKKELSDGGCSGGVYTAIWDWCEDELDMDVRSRAPQTEDALDCVLLDGALAAELLAELQQQNLPELATQIAPDWDLPADAVESGLKTLRSHLEQAEGGAALLYEMT</sequence>
<organism evidence="1 2">
    <name type="scientific">Pusillibacter faecalis</name>
    <dbReference type="NCBI Taxonomy" id="2714358"/>
    <lineage>
        <taxon>Bacteria</taxon>
        <taxon>Bacillati</taxon>
        <taxon>Bacillota</taxon>
        <taxon>Clostridia</taxon>
        <taxon>Eubacteriales</taxon>
        <taxon>Oscillospiraceae</taxon>
        <taxon>Pusillibacter</taxon>
    </lineage>
</organism>